<dbReference type="CDD" id="cd00054">
    <property type="entry name" value="EGF_CA"/>
    <property type="match status" value="1"/>
</dbReference>
<evidence type="ECO:0000256" key="1">
    <source>
        <dbReference type="ARBA" id="ARBA00022536"/>
    </source>
</evidence>
<dbReference type="PROSITE" id="PS01187">
    <property type="entry name" value="EGF_CA"/>
    <property type="match status" value="1"/>
</dbReference>
<dbReference type="AlphaFoldDB" id="K1P7P1"/>
<dbReference type="InterPro" id="IPR000742">
    <property type="entry name" value="EGF"/>
</dbReference>
<dbReference type="Gene3D" id="3.40.50.410">
    <property type="entry name" value="von Willebrand factor, type A domain"/>
    <property type="match status" value="1"/>
</dbReference>
<evidence type="ECO:0000256" key="3">
    <source>
        <dbReference type="PROSITE-ProRule" id="PRU00076"/>
    </source>
</evidence>
<accession>K1P7P1</accession>
<dbReference type="Pfam" id="PF07645">
    <property type="entry name" value="EGF_CA"/>
    <property type="match status" value="1"/>
</dbReference>
<dbReference type="SUPFAM" id="SSF57196">
    <property type="entry name" value="EGF/Laminin"/>
    <property type="match status" value="1"/>
</dbReference>
<dbReference type="InterPro" id="IPR018097">
    <property type="entry name" value="EGF_Ca-bd_CS"/>
</dbReference>
<evidence type="ECO:0000313" key="4">
    <source>
        <dbReference type="EMBL" id="EKC19692.1"/>
    </source>
</evidence>
<feature type="disulfide bond" evidence="3">
    <location>
        <begin position="62"/>
        <end position="71"/>
    </location>
</feature>
<dbReference type="InterPro" id="IPR002035">
    <property type="entry name" value="VWF_A"/>
</dbReference>
<dbReference type="InterPro" id="IPR000152">
    <property type="entry name" value="EGF-type_Asp/Asn_hydroxyl_site"/>
</dbReference>
<sequence length="1066" mass="117974">MKNRLCSQLNCAAGYACITTVANCDNLDYYKVECQDIDECAINPCQNGGTCSNNIGSFSCSCPEHIYGTMCEYEYPKLSLNPLSSTCTCYGGNCGIGSITGQQICTKVDILFLIDDSSSISSSGFAYAKSVAAKLIDCLTIGSEDVRVGMMTFGSSVSTKIVLSQFTDKNQIKSTIVGSPFRGEKRTYTNIPLQNALPMMTSNPADTLDIVIVLTDGKSNNNVMSASQALHSAGVYTFAMGIGAVIDSNNLQTIARNPNSDYHVATNDYTDLHRKVSKLINGLCTDDPILYGVAVEVVDVALNPRQARRFVLYDASSQMKIHKHYDLRVTSASAKTNFLWQTEHGSLCYNWTNRYYNDKFVHYNPLSPIDAGVHNHFTGVYEQTTGKFPVTGTANIHGITSFHYTIQKDLVDMISDQLTPNFPEENICVPVSGVNDGNTITFRISANDIIGHQIKESVVHHIDSSPPEISNAWLIRDGTREIFVHNMKDLSAMKLQFKAFDVHSGLVSVHWSIRNEDDNTVFGNGALGVYSIANCAISKHCYCPSIGECQLMNYTLVMNSLVVNDTHIGEHHRKYVIELEVVNHAALRTTEIVTILVDESAPETGVVREGSQGSSDIDYISEPNITISWRGFIDHESGIKFYRLGLSNSCLTLEELWHPNSSNVEYHDTEELSMHVLISSEKKMYSSVIAFNNAMEPSKVGCSDGILVDKTPPIISNVSIKNLRINPSIGCADGSFWYVNEDLIKTKVACNSTCSSNDPLINVLPENPIKSKTTKDVCLLPAFTNEYLYIGNDLLDILWNISDIESQIQEVFIGIGSSQSSILSPDISGYSKTHHNTFYRLRHSGLGGNGIVFVFIKAVNKANKERAVAIGPIIVDETPPLCLNKPTTDLTKDLVIVSWSTDDFEDNQQIGNLKTIYYRLVSKGSMVRTDFAKWTNHTLCSNGRYCVTFPLSEIQHIDMGSGRVYQVEFHAYNDAGHFCDILSQDIILPSPFLPTRGMVYDVDVVTSEEDAYVEDIDASFTLDSFCVYLKGIHHLESLIYELGVGLNVRKTWIYKISLQILVPICL</sequence>
<gene>
    <name evidence="4" type="ORF">CGI_10007837</name>
</gene>
<keyword evidence="2 3" id="KW-1015">Disulfide bond</keyword>
<comment type="caution">
    <text evidence="3">Lacks conserved residue(s) required for the propagation of feature annotation.</text>
</comment>
<dbReference type="InParanoid" id="K1P7P1"/>
<dbReference type="PRINTS" id="PR00453">
    <property type="entry name" value="VWFADOMAIN"/>
</dbReference>
<dbReference type="EMBL" id="JH819072">
    <property type="protein sequence ID" value="EKC19692.1"/>
    <property type="molecule type" value="Genomic_DNA"/>
</dbReference>
<dbReference type="SMART" id="SM00179">
    <property type="entry name" value="EGF_CA"/>
    <property type="match status" value="1"/>
</dbReference>
<dbReference type="SUPFAM" id="SSF53300">
    <property type="entry name" value="vWA-like"/>
    <property type="match status" value="1"/>
</dbReference>
<dbReference type="PANTHER" id="PTHR16897:SF2">
    <property type="entry name" value="OS03G0226600 PROTEIN"/>
    <property type="match status" value="1"/>
</dbReference>
<dbReference type="InterPro" id="IPR036465">
    <property type="entry name" value="vWFA_dom_sf"/>
</dbReference>
<dbReference type="GO" id="GO:0005509">
    <property type="term" value="F:calcium ion binding"/>
    <property type="evidence" value="ECO:0007669"/>
    <property type="project" value="InterPro"/>
</dbReference>
<dbReference type="PROSITE" id="PS00022">
    <property type="entry name" value="EGF_1"/>
    <property type="match status" value="1"/>
</dbReference>
<dbReference type="PROSITE" id="PS00010">
    <property type="entry name" value="ASX_HYDROXYL"/>
    <property type="match status" value="1"/>
</dbReference>
<dbReference type="PROSITE" id="PS51257">
    <property type="entry name" value="PROKAR_LIPOPROTEIN"/>
    <property type="match status" value="1"/>
</dbReference>
<organism evidence="4">
    <name type="scientific">Magallana gigas</name>
    <name type="common">Pacific oyster</name>
    <name type="synonym">Crassostrea gigas</name>
    <dbReference type="NCBI Taxonomy" id="29159"/>
    <lineage>
        <taxon>Eukaryota</taxon>
        <taxon>Metazoa</taxon>
        <taxon>Spiralia</taxon>
        <taxon>Lophotrochozoa</taxon>
        <taxon>Mollusca</taxon>
        <taxon>Bivalvia</taxon>
        <taxon>Autobranchia</taxon>
        <taxon>Pteriomorphia</taxon>
        <taxon>Ostreida</taxon>
        <taxon>Ostreoidea</taxon>
        <taxon>Ostreidae</taxon>
        <taxon>Magallana</taxon>
    </lineage>
</organism>
<dbReference type="SMART" id="SM00327">
    <property type="entry name" value="VWA"/>
    <property type="match status" value="1"/>
</dbReference>
<dbReference type="Pfam" id="PF00092">
    <property type="entry name" value="VWA"/>
    <property type="match status" value="1"/>
</dbReference>
<name>K1P7P1_MAGGI</name>
<dbReference type="CDD" id="cd01450">
    <property type="entry name" value="vWFA_subfamily_ECM"/>
    <property type="match status" value="1"/>
</dbReference>
<dbReference type="HOGENOM" id="CLU_288406_0_0_1"/>
<dbReference type="PANTHER" id="PTHR16897">
    <property type="entry name" value="OS10G0105400 PROTEIN"/>
    <property type="match status" value="1"/>
</dbReference>
<dbReference type="PROSITE" id="PS50026">
    <property type="entry name" value="EGF_3"/>
    <property type="match status" value="1"/>
</dbReference>
<dbReference type="PROSITE" id="PS50234">
    <property type="entry name" value="VWFA"/>
    <property type="match status" value="1"/>
</dbReference>
<keyword evidence="1 3" id="KW-0245">EGF-like domain</keyword>
<evidence type="ECO:0000256" key="2">
    <source>
        <dbReference type="ARBA" id="ARBA00023157"/>
    </source>
</evidence>
<dbReference type="Gene3D" id="2.10.25.10">
    <property type="entry name" value="Laminin"/>
    <property type="match status" value="1"/>
</dbReference>
<protein>
    <submittedName>
        <fullName evidence="4">Cartilage matrix protein</fullName>
    </submittedName>
</protein>
<reference evidence="4" key="1">
    <citation type="journal article" date="2012" name="Nature">
        <title>The oyster genome reveals stress adaptation and complexity of shell formation.</title>
        <authorList>
            <person name="Zhang G."/>
            <person name="Fang X."/>
            <person name="Guo X."/>
            <person name="Li L."/>
            <person name="Luo R."/>
            <person name="Xu F."/>
            <person name="Yang P."/>
            <person name="Zhang L."/>
            <person name="Wang X."/>
            <person name="Qi H."/>
            <person name="Xiong Z."/>
            <person name="Que H."/>
            <person name="Xie Y."/>
            <person name="Holland P.W."/>
            <person name="Paps J."/>
            <person name="Zhu Y."/>
            <person name="Wu F."/>
            <person name="Chen Y."/>
            <person name="Wang J."/>
            <person name="Peng C."/>
            <person name="Meng J."/>
            <person name="Yang L."/>
            <person name="Liu J."/>
            <person name="Wen B."/>
            <person name="Zhang N."/>
            <person name="Huang Z."/>
            <person name="Zhu Q."/>
            <person name="Feng Y."/>
            <person name="Mount A."/>
            <person name="Hedgecock D."/>
            <person name="Xu Z."/>
            <person name="Liu Y."/>
            <person name="Domazet-Loso T."/>
            <person name="Du Y."/>
            <person name="Sun X."/>
            <person name="Zhang S."/>
            <person name="Liu B."/>
            <person name="Cheng P."/>
            <person name="Jiang X."/>
            <person name="Li J."/>
            <person name="Fan D."/>
            <person name="Wang W."/>
            <person name="Fu W."/>
            <person name="Wang T."/>
            <person name="Wang B."/>
            <person name="Zhang J."/>
            <person name="Peng Z."/>
            <person name="Li Y."/>
            <person name="Li N."/>
            <person name="Wang J."/>
            <person name="Chen M."/>
            <person name="He Y."/>
            <person name="Tan F."/>
            <person name="Song X."/>
            <person name="Zheng Q."/>
            <person name="Huang R."/>
            <person name="Yang H."/>
            <person name="Du X."/>
            <person name="Chen L."/>
            <person name="Yang M."/>
            <person name="Gaffney P.M."/>
            <person name="Wang S."/>
            <person name="Luo L."/>
            <person name="She Z."/>
            <person name="Ming Y."/>
            <person name="Huang W."/>
            <person name="Zhang S."/>
            <person name="Huang B."/>
            <person name="Zhang Y."/>
            <person name="Qu T."/>
            <person name="Ni P."/>
            <person name="Miao G."/>
            <person name="Wang J."/>
            <person name="Wang Q."/>
            <person name="Steinberg C.E."/>
            <person name="Wang H."/>
            <person name="Li N."/>
            <person name="Qian L."/>
            <person name="Zhang G."/>
            <person name="Li Y."/>
            <person name="Yang H."/>
            <person name="Liu X."/>
            <person name="Wang J."/>
            <person name="Yin Y."/>
            <person name="Wang J."/>
        </authorList>
    </citation>
    <scope>NUCLEOTIDE SEQUENCE [LARGE SCALE GENOMIC DNA]</scope>
    <source>
        <strain evidence="4">05x7-T-G4-1.051#20</strain>
    </source>
</reference>
<dbReference type="SMART" id="SM00181">
    <property type="entry name" value="EGF"/>
    <property type="match status" value="1"/>
</dbReference>
<dbReference type="InterPro" id="IPR049883">
    <property type="entry name" value="NOTCH1_EGF-like"/>
</dbReference>
<dbReference type="InterPro" id="IPR001881">
    <property type="entry name" value="EGF-like_Ca-bd_dom"/>
</dbReference>
<proteinExistence type="predicted"/>
<dbReference type="FunFam" id="2.10.25.10:FF:000125">
    <property type="entry name" value="Neurogenic locus notch protein-like"/>
    <property type="match status" value="1"/>
</dbReference>